<reference evidence="1 2" key="1">
    <citation type="submission" date="2018-09" db="EMBL/GenBank/DDBJ databases">
        <authorList>
            <consortium name="Pathogen Informatics"/>
        </authorList>
    </citation>
    <scope>NUCLEOTIDE SEQUENCE [LARGE SCALE GENOMIC DNA]</scope>
    <source>
        <strain evidence="1 2">OH-22767</strain>
    </source>
</reference>
<evidence type="ECO:0000313" key="1">
    <source>
        <dbReference type="EMBL" id="SZD74354.1"/>
    </source>
</evidence>
<sequence length="97" mass="11729">MEVRWTEEAAKKLEDNLDFWIEKNKSNEYSLKIIQQVELVEKAISENPYFLANYIKSLNLYKRNFFNGKFSLLYEVIEEQGLIYIKLFRSNREKPID</sequence>
<protein>
    <recommendedName>
        <fullName evidence="3">Plasmid stabilisation system protein</fullName>
    </recommendedName>
</protein>
<dbReference type="OrthoDB" id="1149195at2"/>
<proteinExistence type="predicted"/>
<dbReference type="EMBL" id="UNSC01000012">
    <property type="protein sequence ID" value="SZD74354.1"/>
    <property type="molecule type" value="Genomic_DNA"/>
</dbReference>
<evidence type="ECO:0000313" key="2">
    <source>
        <dbReference type="Proteomes" id="UP000262142"/>
    </source>
</evidence>
<dbReference type="AlphaFoldDB" id="A0A383U393"/>
<dbReference type="Gene3D" id="3.30.2310.20">
    <property type="entry name" value="RelE-like"/>
    <property type="match status" value="1"/>
</dbReference>
<gene>
    <name evidence="1" type="ORF">SAMEA104719789_01780</name>
</gene>
<evidence type="ECO:0008006" key="3">
    <source>
        <dbReference type="Google" id="ProtNLM"/>
    </source>
</evidence>
<organism evidence="1 2">
    <name type="scientific">Candidatus Ornithobacterium hominis</name>
    <dbReference type="NCBI Taxonomy" id="2497989"/>
    <lineage>
        <taxon>Bacteria</taxon>
        <taxon>Pseudomonadati</taxon>
        <taxon>Bacteroidota</taxon>
        <taxon>Flavobacteriia</taxon>
        <taxon>Flavobacteriales</taxon>
        <taxon>Weeksellaceae</taxon>
        <taxon>Ornithobacterium</taxon>
    </lineage>
</organism>
<dbReference type="RefSeq" id="WP_119058576.1">
    <property type="nucleotide sequence ID" value="NZ_UNSC01000012.1"/>
</dbReference>
<keyword evidence="2" id="KW-1185">Reference proteome</keyword>
<name>A0A383U393_9FLAO</name>
<accession>A0A383U393</accession>
<dbReference type="Proteomes" id="UP000262142">
    <property type="component" value="Unassembled WGS sequence"/>
</dbReference>
<dbReference type="InterPro" id="IPR035093">
    <property type="entry name" value="RelE/ParE_toxin_dom_sf"/>
</dbReference>